<evidence type="ECO:0000313" key="2">
    <source>
        <dbReference type="Proteomes" id="UP000886501"/>
    </source>
</evidence>
<sequence length="200" mass="22967">MKVVRFRDPETNETIYPEPFVTPSNAITPGLVANTPTVGALLLNPLLMAATISWDVRRPFESYPAHWRQADRTALLESATLPPVERLEIVSPHLPWKIEVHPRTPNLHITVFDVMTTIQAALKLRITLSEWSRFNDTGKRLTLTAKDLRVEEYDPGRRLDEIYHHPRRVDALGEFTQFAGLIPAPQRSRNSFDLELKRRD</sequence>
<dbReference type="EMBL" id="MU117967">
    <property type="protein sequence ID" value="KAF9652783.1"/>
    <property type="molecule type" value="Genomic_DNA"/>
</dbReference>
<keyword evidence="2" id="KW-1185">Reference proteome</keyword>
<evidence type="ECO:0000313" key="1">
    <source>
        <dbReference type="EMBL" id="KAF9652783.1"/>
    </source>
</evidence>
<proteinExistence type="predicted"/>
<reference evidence="1" key="2">
    <citation type="journal article" date="2020" name="Nat. Commun.">
        <title>Large-scale genome sequencing of mycorrhizal fungi provides insights into the early evolution of symbiotic traits.</title>
        <authorList>
            <person name="Miyauchi S."/>
            <person name="Kiss E."/>
            <person name="Kuo A."/>
            <person name="Drula E."/>
            <person name="Kohler A."/>
            <person name="Sanchez-Garcia M."/>
            <person name="Morin E."/>
            <person name="Andreopoulos B."/>
            <person name="Barry K.W."/>
            <person name="Bonito G."/>
            <person name="Buee M."/>
            <person name="Carver A."/>
            <person name="Chen C."/>
            <person name="Cichocki N."/>
            <person name="Clum A."/>
            <person name="Culley D."/>
            <person name="Crous P.W."/>
            <person name="Fauchery L."/>
            <person name="Girlanda M."/>
            <person name="Hayes R.D."/>
            <person name="Keri Z."/>
            <person name="LaButti K."/>
            <person name="Lipzen A."/>
            <person name="Lombard V."/>
            <person name="Magnuson J."/>
            <person name="Maillard F."/>
            <person name="Murat C."/>
            <person name="Nolan M."/>
            <person name="Ohm R.A."/>
            <person name="Pangilinan J."/>
            <person name="Pereira M.F."/>
            <person name="Perotto S."/>
            <person name="Peter M."/>
            <person name="Pfister S."/>
            <person name="Riley R."/>
            <person name="Sitrit Y."/>
            <person name="Stielow J.B."/>
            <person name="Szollosi G."/>
            <person name="Zifcakova L."/>
            <person name="Stursova M."/>
            <person name="Spatafora J.W."/>
            <person name="Tedersoo L."/>
            <person name="Vaario L.M."/>
            <person name="Yamada A."/>
            <person name="Yan M."/>
            <person name="Wang P."/>
            <person name="Xu J."/>
            <person name="Bruns T."/>
            <person name="Baldrian P."/>
            <person name="Vilgalys R."/>
            <person name="Dunand C."/>
            <person name="Henrissat B."/>
            <person name="Grigoriev I.V."/>
            <person name="Hibbett D."/>
            <person name="Nagy L.G."/>
            <person name="Martin F.M."/>
        </authorList>
    </citation>
    <scope>NUCLEOTIDE SEQUENCE</scope>
    <source>
        <strain evidence="1">P2</strain>
    </source>
</reference>
<gene>
    <name evidence="1" type="ORF">BDM02DRAFT_3108908</name>
</gene>
<dbReference type="Proteomes" id="UP000886501">
    <property type="component" value="Unassembled WGS sequence"/>
</dbReference>
<name>A0ACB6ZTJ1_THEGA</name>
<organism evidence="1 2">
    <name type="scientific">Thelephora ganbajun</name>
    <name type="common">Ganba fungus</name>
    <dbReference type="NCBI Taxonomy" id="370292"/>
    <lineage>
        <taxon>Eukaryota</taxon>
        <taxon>Fungi</taxon>
        <taxon>Dikarya</taxon>
        <taxon>Basidiomycota</taxon>
        <taxon>Agaricomycotina</taxon>
        <taxon>Agaricomycetes</taxon>
        <taxon>Thelephorales</taxon>
        <taxon>Thelephoraceae</taxon>
        <taxon>Thelephora</taxon>
    </lineage>
</organism>
<comment type="caution">
    <text evidence="1">The sequence shown here is derived from an EMBL/GenBank/DDBJ whole genome shotgun (WGS) entry which is preliminary data.</text>
</comment>
<protein>
    <submittedName>
        <fullName evidence="1">Uncharacterized protein</fullName>
    </submittedName>
</protein>
<accession>A0ACB6ZTJ1</accession>
<reference evidence="1" key="1">
    <citation type="submission" date="2019-10" db="EMBL/GenBank/DDBJ databases">
        <authorList>
            <consortium name="DOE Joint Genome Institute"/>
            <person name="Kuo A."/>
            <person name="Miyauchi S."/>
            <person name="Kiss E."/>
            <person name="Drula E."/>
            <person name="Kohler A."/>
            <person name="Sanchez-Garcia M."/>
            <person name="Andreopoulos B."/>
            <person name="Barry K.W."/>
            <person name="Bonito G."/>
            <person name="Buee M."/>
            <person name="Carver A."/>
            <person name="Chen C."/>
            <person name="Cichocki N."/>
            <person name="Clum A."/>
            <person name="Culley D."/>
            <person name="Crous P.W."/>
            <person name="Fauchery L."/>
            <person name="Girlanda M."/>
            <person name="Hayes R."/>
            <person name="Keri Z."/>
            <person name="Labutti K."/>
            <person name="Lipzen A."/>
            <person name="Lombard V."/>
            <person name="Magnuson J."/>
            <person name="Maillard F."/>
            <person name="Morin E."/>
            <person name="Murat C."/>
            <person name="Nolan M."/>
            <person name="Ohm R."/>
            <person name="Pangilinan J."/>
            <person name="Pereira M."/>
            <person name="Perotto S."/>
            <person name="Peter M."/>
            <person name="Riley R."/>
            <person name="Sitrit Y."/>
            <person name="Stielow B."/>
            <person name="Szollosi G."/>
            <person name="Zifcakova L."/>
            <person name="Stursova M."/>
            <person name="Spatafora J.W."/>
            <person name="Tedersoo L."/>
            <person name="Vaario L.-M."/>
            <person name="Yamada A."/>
            <person name="Yan M."/>
            <person name="Wang P."/>
            <person name="Xu J."/>
            <person name="Bruns T."/>
            <person name="Baldrian P."/>
            <person name="Vilgalys R."/>
            <person name="Henrissat B."/>
            <person name="Grigoriev I.V."/>
            <person name="Hibbett D."/>
            <person name="Nagy L.G."/>
            <person name="Martin F.M."/>
        </authorList>
    </citation>
    <scope>NUCLEOTIDE SEQUENCE</scope>
    <source>
        <strain evidence="1">P2</strain>
    </source>
</reference>